<dbReference type="InterPro" id="IPR032783">
    <property type="entry name" value="AraC_lig"/>
</dbReference>
<comment type="caution">
    <text evidence="6">The sequence shown here is derived from an EMBL/GenBank/DDBJ whole genome shotgun (WGS) entry which is preliminary data.</text>
</comment>
<dbReference type="EMBL" id="JAMZFT010000004">
    <property type="protein sequence ID" value="MCP1337789.1"/>
    <property type="molecule type" value="Genomic_DNA"/>
</dbReference>
<dbReference type="RefSeq" id="WP_269333752.1">
    <property type="nucleotide sequence ID" value="NZ_JAMZFT010000004.1"/>
</dbReference>
<evidence type="ECO:0000313" key="7">
    <source>
        <dbReference type="Proteomes" id="UP001055804"/>
    </source>
</evidence>
<dbReference type="Proteomes" id="UP001055804">
    <property type="component" value="Unassembled WGS sequence"/>
</dbReference>
<keyword evidence="1" id="KW-0805">Transcription regulation</keyword>
<dbReference type="GO" id="GO:0043565">
    <property type="term" value="F:sequence-specific DNA binding"/>
    <property type="evidence" value="ECO:0007669"/>
    <property type="project" value="InterPro"/>
</dbReference>
<feature type="region of interest" description="Disordered" evidence="4">
    <location>
        <begin position="350"/>
        <end position="376"/>
    </location>
</feature>
<dbReference type="InterPro" id="IPR009057">
    <property type="entry name" value="Homeodomain-like_sf"/>
</dbReference>
<dbReference type="Pfam" id="PF12852">
    <property type="entry name" value="Cupin_6"/>
    <property type="match status" value="1"/>
</dbReference>
<dbReference type="PANTHER" id="PTHR46796">
    <property type="entry name" value="HTH-TYPE TRANSCRIPTIONAL ACTIVATOR RHAS-RELATED"/>
    <property type="match status" value="1"/>
</dbReference>
<evidence type="ECO:0000259" key="5">
    <source>
        <dbReference type="PROSITE" id="PS01124"/>
    </source>
</evidence>
<dbReference type="PROSITE" id="PS01124">
    <property type="entry name" value="HTH_ARAC_FAMILY_2"/>
    <property type="match status" value="1"/>
</dbReference>
<dbReference type="InterPro" id="IPR018060">
    <property type="entry name" value="HTH_AraC"/>
</dbReference>
<reference evidence="6" key="1">
    <citation type="submission" date="2022-06" db="EMBL/GenBank/DDBJ databases">
        <title>Isolation and Genomics of Futiania mangrovii gen. nov., sp. nov., a Rare and Metabolically-versatile member in the Class Alphaproteobacteria.</title>
        <authorList>
            <person name="Liu L."/>
            <person name="Huang W.-C."/>
            <person name="Pan J."/>
            <person name="Li J."/>
            <person name="Huang Y."/>
            <person name="Du H."/>
            <person name="Liu Y."/>
            <person name="Li M."/>
        </authorList>
    </citation>
    <scope>NUCLEOTIDE SEQUENCE</scope>
    <source>
        <strain evidence="6">FT118</strain>
    </source>
</reference>
<feature type="region of interest" description="Disordered" evidence="4">
    <location>
        <begin position="1"/>
        <end position="42"/>
    </location>
</feature>
<dbReference type="GO" id="GO:0003700">
    <property type="term" value="F:DNA-binding transcription factor activity"/>
    <property type="evidence" value="ECO:0007669"/>
    <property type="project" value="InterPro"/>
</dbReference>
<gene>
    <name evidence="6" type="ORF">NJQ99_15315</name>
</gene>
<evidence type="ECO:0000256" key="1">
    <source>
        <dbReference type="ARBA" id="ARBA00023015"/>
    </source>
</evidence>
<dbReference type="PANTHER" id="PTHR46796:SF7">
    <property type="entry name" value="ARAC FAMILY TRANSCRIPTIONAL REGULATOR"/>
    <property type="match status" value="1"/>
</dbReference>
<sequence>MAQPHGRASVSSAGSSGKRAPLPIAAPAAKARPPPGAAVPASDPLSDVLRSIRLTGALFFLVEARQNWGVEVPQAREFAAQILPRARDVISYHVILEGGGWACVSGQTPVRFRAGDVLVMAHGDAYSLLAEPDRTPEFSGSETVRFLGQMAAGKLPFVVEEGTGPTITTRFICGYLGCDRVPFNPLLGALPALLHVRADAVEDEGPLPRLIELALAEFQVRRPGGDALRLTLSELMFLEVLRLTAAQPSPDEKGWLRALQDPVLSRALSLLHTRPAHAWRLAALAAQCGVSRTALAERFSRRLGCAPMRYLSLWRMQIASRLLIKTGSKIAAIAEEVGYASESAFSRAFKGATGQSPGAWRAGSATRSPEDGGIKP</sequence>
<proteinExistence type="predicted"/>
<evidence type="ECO:0000256" key="2">
    <source>
        <dbReference type="ARBA" id="ARBA00023125"/>
    </source>
</evidence>
<dbReference type="PRINTS" id="PR00032">
    <property type="entry name" value="HTHARAC"/>
</dbReference>
<organism evidence="6 7">
    <name type="scientific">Futiania mangrovi</name>
    <dbReference type="NCBI Taxonomy" id="2959716"/>
    <lineage>
        <taxon>Bacteria</taxon>
        <taxon>Pseudomonadati</taxon>
        <taxon>Pseudomonadota</taxon>
        <taxon>Alphaproteobacteria</taxon>
        <taxon>Futianiales</taxon>
        <taxon>Futianiaceae</taxon>
        <taxon>Futiania</taxon>
    </lineage>
</organism>
<evidence type="ECO:0000313" key="6">
    <source>
        <dbReference type="EMBL" id="MCP1337789.1"/>
    </source>
</evidence>
<dbReference type="InterPro" id="IPR050204">
    <property type="entry name" value="AraC_XylS_family_regulators"/>
</dbReference>
<keyword evidence="3" id="KW-0804">Transcription</keyword>
<keyword evidence="7" id="KW-1185">Reference proteome</keyword>
<feature type="compositionally biased region" description="Low complexity" evidence="4">
    <location>
        <begin position="1"/>
        <end position="31"/>
    </location>
</feature>
<feature type="domain" description="HTH araC/xylS-type" evidence="5">
    <location>
        <begin position="265"/>
        <end position="363"/>
    </location>
</feature>
<name>A0A9J6PEE3_9PROT</name>
<dbReference type="Pfam" id="PF12833">
    <property type="entry name" value="HTH_18"/>
    <property type="match status" value="1"/>
</dbReference>
<dbReference type="SMART" id="SM00342">
    <property type="entry name" value="HTH_ARAC"/>
    <property type="match status" value="1"/>
</dbReference>
<evidence type="ECO:0000256" key="4">
    <source>
        <dbReference type="SAM" id="MobiDB-lite"/>
    </source>
</evidence>
<dbReference type="AlphaFoldDB" id="A0A9J6PEE3"/>
<evidence type="ECO:0000256" key="3">
    <source>
        <dbReference type="ARBA" id="ARBA00023163"/>
    </source>
</evidence>
<dbReference type="InterPro" id="IPR020449">
    <property type="entry name" value="Tscrpt_reg_AraC-type_HTH"/>
</dbReference>
<dbReference type="SUPFAM" id="SSF46689">
    <property type="entry name" value="Homeodomain-like"/>
    <property type="match status" value="2"/>
</dbReference>
<accession>A0A9J6PEE3</accession>
<dbReference type="Gene3D" id="1.10.10.60">
    <property type="entry name" value="Homeodomain-like"/>
    <property type="match status" value="2"/>
</dbReference>
<keyword evidence="2" id="KW-0238">DNA-binding</keyword>
<protein>
    <submittedName>
        <fullName evidence="6">AraC family transcriptional regulator</fullName>
    </submittedName>
</protein>